<organism evidence="8 9">
    <name type="scientific">Symbiodinium necroappetens</name>
    <dbReference type="NCBI Taxonomy" id="1628268"/>
    <lineage>
        <taxon>Eukaryota</taxon>
        <taxon>Sar</taxon>
        <taxon>Alveolata</taxon>
        <taxon>Dinophyceae</taxon>
        <taxon>Suessiales</taxon>
        <taxon>Symbiodiniaceae</taxon>
        <taxon>Symbiodinium</taxon>
    </lineage>
</organism>
<keyword evidence="9" id="KW-1185">Reference proteome</keyword>
<feature type="domain" description="Tyrosine specific protein phosphatases" evidence="7">
    <location>
        <begin position="422"/>
        <end position="486"/>
    </location>
</feature>
<dbReference type="InterPro" id="IPR020422">
    <property type="entry name" value="TYR_PHOSPHATASE_DUAL_dom"/>
</dbReference>
<gene>
    <name evidence="8" type="primary">DUSP12</name>
    <name evidence="8" type="ORF">SNEC2469_LOCUS29031</name>
</gene>
<keyword evidence="4" id="KW-0904">Protein phosphatase</keyword>
<dbReference type="Proteomes" id="UP000601435">
    <property type="component" value="Unassembled WGS sequence"/>
</dbReference>
<keyword evidence="3" id="KW-0378">Hydrolase</keyword>
<dbReference type="InterPro" id="IPR016130">
    <property type="entry name" value="Tyr_Pase_AS"/>
</dbReference>
<dbReference type="InterPro" id="IPR029021">
    <property type="entry name" value="Prot-tyrosine_phosphatase-like"/>
</dbReference>
<dbReference type="InterPro" id="IPR011990">
    <property type="entry name" value="TPR-like_helical_dom_sf"/>
</dbReference>
<evidence type="ECO:0000313" key="8">
    <source>
        <dbReference type="EMBL" id="CAE7882500.1"/>
    </source>
</evidence>
<dbReference type="OrthoDB" id="426848at2759"/>
<dbReference type="EC" id="3.1.3.48" evidence="2"/>
<comment type="similarity">
    <text evidence="1">Belongs to the protein-tyrosine phosphatase family. Non-receptor class dual specificity subfamily.</text>
</comment>
<dbReference type="Gene3D" id="1.25.40.10">
    <property type="entry name" value="Tetratricopeptide repeat domain"/>
    <property type="match status" value="2"/>
</dbReference>
<dbReference type="PROSITE" id="PS00383">
    <property type="entry name" value="TYR_PHOSPHATASE_1"/>
    <property type="match status" value="1"/>
</dbReference>
<dbReference type="SUPFAM" id="SSF52799">
    <property type="entry name" value="(Phosphotyrosine protein) phosphatases II"/>
    <property type="match status" value="1"/>
</dbReference>
<accession>A0A813AVZ7</accession>
<dbReference type="PROSITE" id="PS51375">
    <property type="entry name" value="PPR"/>
    <property type="match status" value="2"/>
</dbReference>
<reference evidence="8" key="1">
    <citation type="submission" date="2021-02" db="EMBL/GenBank/DDBJ databases">
        <authorList>
            <person name="Dougan E. K."/>
            <person name="Rhodes N."/>
            <person name="Thang M."/>
            <person name="Chan C."/>
        </authorList>
    </citation>
    <scope>NUCLEOTIDE SEQUENCE</scope>
</reference>
<dbReference type="NCBIfam" id="TIGR00756">
    <property type="entry name" value="PPR"/>
    <property type="match status" value="2"/>
</dbReference>
<dbReference type="InterPro" id="IPR002885">
    <property type="entry name" value="PPR_rpt"/>
</dbReference>
<evidence type="ECO:0000259" key="7">
    <source>
        <dbReference type="PROSITE" id="PS50056"/>
    </source>
</evidence>
<name>A0A813AVZ7_9DINO</name>
<sequence>MVQIRLEPDEFSMSPSIAALGDSEGWPVALTLLGGMTTRGFEASAFPRNAALARLEDSSQWQTATAMLEAGWRRRSSPDVLACNSAISSCSRAGEAQQARRLLDRMPEMRLAPDTVSVNAALASADWSEALELLSFMSDHDLQVDAFTISTSIRASAGERGRQLFRELSQRGVELNQVAYNAAIGACASGGRWQEAGSLLQEMDEVAVVPDMISFNSAVDVCEKGGQWQMALLLLAVAEQRMLRLDAVGANSALSSCEKCGQLGSSLRLLARMVRLRLSNEISYTCAIGSCEKSGDWQLALHLLEGLGCTWKQCTFTLAAFATSSTVDNLVTARHMCPNKPVKPEQTLPPPVEQLDHPMALPAIHPAVFPGLFISDAEAAAQYAELRSKGITHVAVVARSCKAHFPGAFRYLTVDLLDDGTDNLLPHLNRCFAFLDEAFHAHGRVLVHCLAGQSRSASIVTAYLMRTWHLPFSLALQIFKATYPNASPAENFCEQLQVFEAAGFSLDEDGQVPEAHQKVRAAVPEELWRTALIDLYTRDGMSNACAVENATECPFTKALSPELALALHRELILSLGVRRKDVVRPSSVCCCMKCQKPLFSSAHVLHECASGHFVEPMQWMNTSASEGKLSCDCGAKLGGFSWTGQSCGCGEWRAPVFCIQNKKVEWRKIGSREVPQPQFSPDDD</sequence>
<comment type="caution">
    <text evidence="8">The sequence shown here is derived from an EMBL/GenBank/DDBJ whole genome shotgun (WGS) entry which is preliminary data.</text>
</comment>
<feature type="repeat" description="PPR" evidence="5">
    <location>
        <begin position="79"/>
        <end position="113"/>
    </location>
</feature>
<evidence type="ECO:0000313" key="9">
    <source>
        <dbReference type="Proteomes" id="UP000601435"/>
    </source>
</evidence>
<dbReference type="SMART" id="SM00195">
    <property type="entry name" value="DSPc"/>
    <property type="match status" value="1"/>
</dbReference>
<evidence type="ECO:0000256" key="3">
    <source>
        <dbReference type="ARBA" id="ARBA00022801"/>
    </source>
</evidence>
<evidence type="ECO:0000256" key="2">
    <source>
        <dbReference type="ARBA" id="ARBA00013064"/>
    </source>
</evidence>
<evidence type="ECO:0000259" key="6">
    <source>
        <dbReference type="PROSITE" id="PS50054"/>
    </source>
</evidence>
<evidence type="ECO:0000256" key="5">
    <source>
        <dbReference type="PROSITE-ProRule" id="PRU00708"/>
    </source>
</evidence>
<protein>
    <recommendedName>
        <fullName evidence="2">protein-tyrosine-phosphatase</fullName>
        <ecNumber evidence="2">3.1.3.48</ecNumber>
    </recommendedName>
</protein>
<dbReference type="AlphaFoldDB" id="A0A813AVZ7"/>
<dbReference type="PROSITE" id="PS50054">
    <property type="entry name" value="TYR_PHOSPHATASE_DUAL"/>
    <property type="match status" value="1"/>
</dbReference>
<evidence type="ECO:0000256" key="1">
    <source>
        <dbReference type="ARBA" id="ARBA00008601"/>
    </source>
</evidence>
<dbReference type="Pfam" id="PF00782">
    <property type="entry name" value="DSPc"/>
    <property type="match status" value="1"/>
</dbReference>
<feature type="domain" description="Tyrosine-protein phosphatase" evidence="6">
    <location>
        <begin position="361"/>
        <end position="505"/>
    </location>
</feature>
<dbReference type="InterPro" id="IPR000340">
    <property type="entry name" value="Dual-sp_phosphatase_cat-dom"/>
</dbReference>
<dbReference type="InterPro" id="IPR000387">
    <property type="entry name" value="Tyr_Pase_dom"/>
</dbReference>
<dbReference type="PANTHER" id="PTHR45848">
    <property type="entry name" value="DUAL SPECIFICITY PROTEIN PHOSPHATASE 12 FAMILY MEMBER"/>
    <property type="match status" value="1"/>
</dbReference>
<dbReference type="GO" id="GO:0008138">
    <property type="term" value="F:protein tyrosine/serine/threonine phosphatase activity"/>
    <property type="evidence" value="ECO:0007669"/>
    <property type="project" value="TreeGrafter"/>
</dbReference>
<dbReference type="Pfam" id="PF01535">
    <property type="entry name" value="PPR"/>
    <property type="match status" value="1"/>
</dbReference>
<dbReference type="GO" id="GO:0004725">
    <property type="term" value="F:protein tyrosine phosphatase activity"/>
    <property type="evidence" value="ECO:0007669"/>
    <property type="project" value="UniProtKB-EC"/>
</dbReference>
<evidence type="ECO:0000256" key="4">
    <source>
        <dbReference type="ARBA" id="ARBA00022912"/>
    </source>
</evidence>
<dbReference type="Gene3D" id="3.90.190.10">
    <property type="entry name" value="Protein tyrosine phosphatase superfamily"/>
    <property type="match status" value="1"/>
</dbReference>
<feature type="repeat" description="PPR" evidence="5">
    <location>
        <begin position="176"/>
        <end position="210"/>
    </location>
</feature>
<dbReference type="EMBL" id="CAJNJA010064363">
    <property type="protein sequence ID" value="CAE7882500.1"/>
    <property type="molecule type" value="Genomic_DNA"/>
</dbReference>
<dbReference type="Pfam" id="PF13812">
    <property type="entry name" value="PPR_3"/>
    <property type="match status" value="1"/>
</dbReference>
<proteinExistence type="inferred from homology"/>
<dbReference type="PROSITE" id="PS50056">
    <property type="entry name" value="TYR_PHOSPHATASE_2"/>
    <property type="match status" value="1"/>
</dbReference>
<dbReference type="CDD" id="cd14498">
    <property type="entry name" value="DSP"/>
    <property type="match status" value="1"/>
</dbReference>
<dbReference type="PANTHER" id="PTHR45848:SF4">
    <property type="entry name" value="DUAL SPECIFICITY PROTEIN PHOSPHATASE 12"/>
    <property type="match status" value="1"/>
</dbReference>